<dbReference type="RefSeq" id="WP_272085941.1">
    <property type="nucleotide sequence ID" value="NZ_JAQNDL010000001.1"/>
</dbReference>
<feature type="domain" description="Activator of Hsp90 ATPase homologue 1/2-like C-terminal" evidence="2">
    <location>
        <begin position="19"/>
        <end position="148"/>
    </location>
</feature>
<evidence type="ECO:0000259" key="3">
    <source>
        <dbReference type="Pfam" id="PF13474"/>
    </source>
</evidence>
<accession>A0ABT5DV25</accession>
<dbReference type="Pfam" id="PF08327">
    <property type="entry name" value="AHSA1"/>
    <property type="match status" value="1"/>
</dbReference>
<dbReference type="InterPro" id="IPR023393">
    <property type="entry name" value="START-like_dom_sf"/>
</dbReference>
<dbReference type="Pfam" id="PF13474">
    <property type="entry name" value="SnoaL_3"/>
    <property type="match status" value="1"/>
</dbReference>
<gene>
    <name evidence="4" type="ORF">POL25_11155</name>
</gene>
<proteinExistence type="inferred from homology"/>
<reference evidence="4 5" key="1">
    <citation type="submission" date="2022-11" db="EMBL/GenBank/DDBJ databases">
        <title>Minimal conservation of predation-associated metabolite biosynthetic gene clusters underscores biosynthetic potential of Myxococcota including descriptions for ten novel species: Archangium lansinium sp. nov., Myxococcus landrumus sp. nov., Nannocystis bai.</title>
        <authorList>
            <person name="Ahearne A."/>
            <person name="Stevens C."/>
            <person name="Dowd S."/>
        </authorList>
    </citation>
    <scope>NUCLEOTIDE SEQUENCE [LARGE SCALE GENOMIC DNA]</scope>
    <source>
        <strain evidence="4 5">BB15-2</strain>
    </source>
</reference>
<feature type="domain" description="SnoaL-like" evidence="3">
    <location>
        <begin position="159"/>
        <end position="279"/>
    </location>
</feature>
<comment type="caution">
    <text evidence="4">The sequence shown here is derived from an EMBL/GenBank/DDBJ whole genome shotgun (WGS) entry which is preliminary data.</text>
</comment>
<dbReference type="SUPFAM" id="SSF54427">
    <property type="entry name" value="NTF2-like"/>
    <property type="match status" value="1"/>
</dbReference>
<sequence>MTRPDDSQDREIEIVRVFDAPRELVFENWTRAENLREWFAPPGYTTTDSEVDATPGGAWRVDYRSDRGARYSEHGRFIEVSRPDRLSFTLTQVSEQSAGPETTVTLGLTELGGTTQMRFHQTGFESAERRDGNAEGWSGCFTKLARHLVGHLGTAAELRALFEAWWRATAARDLEASMTPIARGVVSYEHAAPLQVVGADAVREVCRRGFEATEGDLRWDVPDLQIHVSGDLAVTWGLDRVQTQQPGQPPVESWSRGTRVFKRVGGAWQLVHQHVSLPYDPATAQARLDLRPDDG</sequence>
<dbReference type="Gene3D" id="3.30.530.20">
    <property type="match status" value="1"/>
</dbReference>
<dbReference type="InterPro" id="IPR032710">
    <property type="entry name" value="NTF2-like_dom_sf"/>
</dbReference>
<evidence type="ECO:0000256" key="1">
    <source>
        <dbReference type="ARBA" id="ARBA00006817"/>
    </source>
</evidence>
<protein>
    <submittedName>
        <fullName evidence="4">SRPBCC domain-containing protein</fullName>
    </submittedName>
</protein>
<dbReference type="EMBL" id="JAQNDL010000001">
    <property type="protein sequence ID" value="MDC0717454.1"/>
    <property type="molecule type" value="Genomic_DNA"/>
</dbReference>
<evidence type="ECO:0000259" key="2">
    <source>
        <dbReference type="Pfam" id="PF08327"/>
    </source>
</evidence>
<organism evidence="4 5">
    <name type="scientific">Nannocystis bainbridge</name>
    <dbReference type="NCBI Taxonomy" id="2995303"/>
    <lineage>
        <taxon>Bacteria</taxon>
        <taxon>Pseudomonadati</taxon>
        <taxon>Myxococcota</taxon>
        <taxon>Polyangia</taxon>
        <taxon>Nannocystales</taxon>
        <taxon>Nannocystaceae</taxon>
        <taxon>Nannocystis</taxon>
    </lineage>
</organism>
<keyword evidence="5" id="KW-1185">Reference proteome</keyword>
<dbReference type="InterPro" id="IPR037401">
    <property type="entry name" value="SnoaL-like"/>
</dbReference>
<dbReference type="InterPro" id="IPR013538">
    <property type="entry name" value="ASHA1/2-like_C"/>
</dbReference>
<evidence type="ECO:0000313" key="5">
    <source>
        <dbReference type="Proteomes" id="UP001221686"/>
    </source>
</evidence>
<dbReference type="Proteomes" id="UP001221686">
    <property type="component" value="Unassembled WGS sequence"/>
</dbReference>
<dbReference type="SUPFAM" id="SSF55961">
    <property type="entry name" value="Bet v1-like"/>
    <property type="match status" value="1"/>
</dbReference>
<dbReference type="CDD" id="cd07814">
    <property type="entry name" value="SRPBCC_CalC_Aha1-like"/>
    <property type="match status" value="1"/>
</dbReference>
<name>A0ABT5DV25_9BACT</name>
<comment type="similarity">
    <text evidence="1">Belongs to the AHA1 family.</text>
</comment>
<evidence type="ECO:0000313" key="4">
    <source>
        <dbReference type="EMBL" id="MDC0717454.1"/>
    </source>
</evidence>
<dbReference type="Gene3D" id="3.10.450.50">
    <property type="match status" value="1"/>
</dbReference>